<evidence type="ECO:0000256" key="1">
    <source>
        <dbReference type="ARBA" id="ARBA00023122"/>
    </source>
</evidence>
<dbReference type="OrthoDB" id="9807125at2"/>
<evidence type="ECO:0000313" key="5">
    <source>
        <dbReference type="Proteomes" id="UP000292459"/>
    </source>
</evidence>
<keyword evidence="1 2" id="KW-0129">CBS domain</keyword>
<dbReference type="Proteomes" id="UP000292459">
    <property type="component" value="Unassembled WGS sequence"/>
</dbReference>
<dbReference type="EMBL" id="QVFV01000002">
    <property type="protein sequence ID" value="RZM79905.1"/>
    <property type="molecule type" value="Genomic_DNA"/>
</dbReference>
<proteinExistence type="predicted"/>
<accession>A0A4Q7EF13</accession>
<dbReference type="Gene3D" id="3.10.580.10">
    <property type="entry name" value="CBS-domain"/>
    <property type="match status" value="1"/>
</dbReference>
<dbReference type="Pfam" id="PF00571">
    <property type="entry name" value="CBS"/>
    <property type="match status" value="2"/>
</dbReference>
<gene>
    <name evidence="4" type="ORF">DYY88_13835</name>
</gene>
<keyword evidence="5" id="KW-1185">Reference proteome</keyword>
<evidence type="ECO:0000256" key="2">
    <source>
        <dbReference type="PROSITE-ProRule" id="PRU00703"/>
    </source>
</evidence>
<dbReference type="InterPro" id="IPR046342">
    <property type="entry name" value="CBS_dom_sf"/>
</dbReference>
<sequence length="192" mass="20605">MTQEVETVKGSATVADAAKLMKFKGIHSLLVEPRNAEDAYGIVTDTDIVNKVVAFGKDPKAVKVYEVMTKPCIVVNPDLAVEYVARLLAQCGIDRAPVIQGELLGIVSLNDILHRSEFIEHPRVPLLQKALQAAVAEARAVSAVNAADTEAYQLAWEEVNEIEAELAFIQGMVPARAAQAEFGEAAAQPVAV</sequence>
<dbReference type="PANTHER" id="PTHR43080">
    <property type="entry name" value="CBS DOMAIN-CONTAINING PROTEIN CBSX3, MITOCHONDRIAL"/>
    <property type="match status" value="1"/>
</dbReference>
<feature type="domain" description="CBS" evidence="3">
    <location>
        <begin position="68"/>
        <end position="123"/>
    </location>
</feature>
<dbReference type="SUPFAM" id="SSF54631">
    <property type="entry name" value="CBS-domain pair"/>
    <property type="match status" value="1"/>
</dbReference>
<name>A0A4Q7EF13_9CYAN</name>
<protein>
    <submittedName>
        <fullName evidence="4">CBS domain-containing protein</fullName>
    </submittedName>
</protein>
<dbReference type="AlphaFoldDB" id="A0A4Q7EF13"/>
<comment type="caution">
    <text evidence="4">The sequence shown here is derived from an EMBL/GenBank/DDBJ whole genome shotgun (WGS) entry which is preliminary data.</text>
</comment>
<dbReference type="InterPro" id="IPR000644">
    <property type="entry name" value="CBS_dom"/>
</dbReference>
<dbReference type="InterPro" id="IPR051257">
    <property type="entry name" value="Diverse_CBS-Domain"/>
</dbReference>
<dbReference type="PANTHER" id="PTHR43080:SF2">
    <property type="entry name" value="CBS DOMAIN-CONTAINING PROTEIN"/>
    <property type="match status" value="1"/>
</dbReference>
<organism evidence="4 5">
    <name type="scientific">Leptolyngbya iicbica LK</name>
    <dbReference type="NCBI Taxonomy" id="2294035"/>
    <lineage>
        <taxon>Bacteria</taxon>
        <taxon>Bacillati</taxon>
        <taxon>Cyanobacteriota</taxon>
        <taxon>Cyanophyceae</taxon>
        <taxon>Leptolyngbyales</taxon>
        <taxon>Leptolyngbyaceae</taxon>
        <taxon>Leptolyngbya group</taxon>
        <taxon>Leptolyngbya</taxon>
        <taxon>Leptolyngbya iicbica</taxon>
    </lineage>
</organism>
<evidence type="ECO:0000313" key="4">
    <source>
        <dbReference type="EMBL" id="RZM79905.1"/>
    </source>
</evidence>
<reference evidence="4 5" key="1">
    <citation type="submission" date="2018-11" db="EMBL/GenBank/DDBJ databases">
        <title>Whole genome sequencing of an environmental sample.</title>
        <authorList>
            <person name="Sarangi A.N."/>
            <person name="Singh D."/>
            <person name="Tripathy S."/>
        </authorList>
    </citation>
    <scope>NUCLEOTIDE SEQUENCE [LARGE SCALE GENOMIC DNA]</scope>
    <source>
        <strain evidence="4 5">Lakshadweep</strain>
    </source>
</reference>
<dbReference type="PROSITE" id="PS51371">
    <property type="entry name" value="CBS"/>
    <property type="match status" value="2"/>
</dbReference>
<feature type="domain" description="CBS" evidence="3">
    <location>
        <begin position="1"/>
        <end position="59"/>
    </location>
</feature>
<evidence type="ECO:0000259" key="3">
    <source>
        <dbReference type="PROSITE" id="PS51371"/>
    </source>
</evidence>
<dbReference type="SMART" id="SM00116">
    <property type="entry name" value="CBS"/>
    <property type="match status" value="2"/>
</dbReference>